<dbReference type="InterPro" id="IPR041577">
    <property type="entry name" value="RT_RNaseH_2"/>
</dbReference>
<evidence type="ECO:0008006" key="6">
    <source>
        <dbReference type="Google" id="ProtNLM"/>
    </source>
</evidence>
<dbReference type="PANTHER" id="PTHR37984:SF5">
    <property type="entry name" value="PROTEIN NYNRIN-LIKE"/>
    <property type="match status" value="1"/>
</dbReference>
<dbReference type="STRING" id="870435.A0A0C3JPK0"/>
<dbReference type="Pfam" id="PF17919">
    <property type="entry name" value="RT_RNaseH_2"/>
    <property type="match status" value="1"/>
</dbReference>
<evidence type="ECO:0000313" key="5">
    <source>
        <dbReference type="Proteomes" id="UP000054217"/>
    </source>
</evidence>
<dbReference type="CDD" id="cd01647">
    <property type="entry name" value="RT_LTR"/>
    <property type="match status" value="1"/>
</dbReference>
<dbReference type="Gene3D" id="3.30.70.270">
    <property type="match status" value="2"/>
</dbReference>
<evidence type="ECO:0000259" key="3">
    <source>
        <dbReference type="Pfam" id="PF17919"/>
    </source>
</evidence>
<dbReference type="Pfam" id="PF00078">
    <property type="entry name" value="RVT_1"/>
    <property type="match status" value="1"/>
</dbReference>
<dbReference type="EMBL" id="KN832005">
    <property type="protein sequence ID" value="KIN99401.1"/>
    <property type="molecule type" value="Genomic_DNA"/>
</dbReference>
<dbReference type="InterPro" id="IPR043128">
    <property type="entry name" value="Rev_trsase/Diguanyl_cyclase"/>
</dbReference>
<dbReference type="InParanoid" id="A0A0C3JPK0"/>
<gene>
    <name evidence="4" type="ORF">M404DRAFT_30459</name>
</gene>
<reference evidence="5" key="2">
    <citation type="submission" date="2015-01" db="EMBL/GenBank/DDBJ databases">
        <title>Evolutionary Origins and Diversification of the Mycorrhizal Mutualists.</title>
        <authorList>
            <consortium name="DOE Joint Genome Institute"/>
            <consortium name="Mycorrhizal Genomics Consortium"/>
            <person name="Kohler A."/>
            <person name="Kuo A."/>
            <person name="Nagy L.G."/>
            <person name="Floudas D."/>
            <person name="Copeland A."/>
            <person name="Barry K.W."/>
            <person name="Cichocki N."/>
            <person name="Veneault-Fourrey C."/>
            <person name="LaButti K."/>
            <person name="Lindquist E.A."/>
            <person name="Lipzen A."/>
            <person name="Lundell T."/>
            <person name="Morin E."/>
            <person name="Murat C."/>
            <person name="Riley R."/>
            <person name="Ohm R."/>
            <person name="Sun H."/>
            <person name="Tunlid A."/>
            <person name="Henrissat B."/>
            <person name="Grigoriev I.V."/>
            <person name="Hibbett D.S."/>
            <person name="Martin F."/>
        </authorList>
    </citation>
    <scope>NUCLEOTIDE SEQUENCE [LARGE SCALE GENOMIC DNA]</scope>
    <source>
        <strain evidence="5">Marx 270</strain>
    </source>
</reference>
<evidence type="ECO:0000256" key="1">
    <source>
        <dbReference type="ARBA" id="ARBA00023268"/>
    </source>
</evidence>
<dbReference type="Proteomes" id="UP000054217">
    <property type="component" value="Unassembled WGS sequence"/>
</dbReference>
<keyword evidence="1" id="KW-0511">Multifunctional enzyme</keyword>
<dbReference type="OrthoDB" id="2689593at2759"/>
<dbReference type="InterPro" id="IPR043502">
    <property type="entry name" value="DNA/RNA_pol_sf"/>
</dbReference>
<dbReference type="SUPFAM" id="SSF56672">
    <property type="entry name" value="DNA/RNA polymerases"/>
    <property type="match status" value="1"/>
</dbReference>
<accession>A0A0C3JPK0</accession>
<dbReference type="PANTHER" id="PTHR37984">
    <property type="entry name" value="PROTEIN CBG26694"/>
    <property type="match status" value="1"/>
</dbReference>
<dbReference type="HOGENOM" id="CLU_000384_33_4_1"/>
<dbReference type="CDD" id="cd09274">
    <property type="entry name" value="RNase_HI_RT_Ty3"/>
    <property type="match status" value="1"/>
</dbReference>
<protein>
    <recommendedName>
        <fullName evidence="6">Reverse transcriptase domain-containing protein</fullName>
    </recommendedName>
</protein>
<name>A0A0C3JPK0_PISTI</name>
<evidence type="ECO:0000313" key="4">
    <source>
        <dbReference type="EMBL" id="KIN99401.1"/>
    </source>
</evidence>
<dbReference type="Gene3D" id="3.10.10.10">
    <property type="entry name" value="HIV Type 1 Reverse Transcriptase, subunit A, domain 1"/>
    <property type="match status" value="1"/>
</dbReference>
<proteinExistence type="predicted"/>
<sequence length="470" mass="54444">MPLRKPWDHAIELKESFVLKKGRLIPLSPDEQQEVSDFIDGQLKKGYIQPSKLPQTSPMFFIPKKDGKKHMVQDYHYLNEHTVKNLYPLPLISQLVNKLKGCKLFTKMDLRWGYNNVRIKEGDEWKAAFMCHCGAFKPLVMFFGLCNLPTTFQNMMNNIFGDMEDVLIIYINDLMIFTKMDNQEEHNKIVLEVLRRLKINDLFVKPQKCIFGQQEVDFLGMIIGIDGVCMDPAKISAVQDWPIPTNIHRIMKPLNNLTKKDLLFIWDDTCQVVFDVLKEAFTTAPILMFPDQDWRFQLETDTSDYATGAVLSVECNDGLWRPVAYSSHSLSGAELNYTVHNKEMLAIICALEQWHHCLEATPYQFEIWTDHHNLKWFMTAQKLQPCQACWVQYFSQFNCIIIHKPGVTMGRLDALLRREDFVEGKERAKSEESLFINPSQVHSVKLENPFMEDLWIKSAIAKGVPAGCKL</sequence>
<organism evidence="4 5">
    <name type="scientific">Pisolithus tinctorius Marx 270</name>
    <dbReference type="NCBI Taxonomy" id="870435"/>
    <lineage>
        <taxon>Eukaryota</taxon>
        <taxon>Fungi</taxon>
        <taxon>Dikarya</taxon>
        <taxon>Basidiomycota</taxon>
        <taxon>Agaricomycotina</taxon>
        <taxon>Agaricomycetes</taxon>
        <taxon>Agaricomycetidae</taxon>
        <taxon>Boletales</taxon>
        <taxon>Sclerodermatineae</taxon>
        <taxon>Pisolithaceae</taxon>
        <taxon>Pisolithus</taxon>
    </lineage>
</organism>
<dbReference type="InterPro" id="IPR050951">
    <property type="entry name" value="Retrovirus_Pol_polyprotein"/>
</dbReference>
<evidence type="ECO:0000259" key="2">
    <source>
        <dbReference type="Pfam" id="PF00078"/>
    </source>
</evidence>
<reference evidence="4 5" key="1">
    <citation type="submission" date="2014-04" db="EMBL/GenBank/DDBJ databases">
        <authorList>
            <consortium name="DOE Joint Genome Institute"/>
            <person name="Kuo A."/>
            <person name="Kohler A."/>
            <person name="Costa M.D."/>
            <person name="Nagy L.G."/>
            <person name="Floudas D."/>
            <person name="Copeland A."/>
            <person name="Barry K.W."/>
            <person name="Cichocki N."/>
            <person name="Veneault-Fourrey C."/>
            <person name="LaButti K."/>
            <person name="Lindquist E.A."/>
            <person name="Lipzen A."/>
            <person name="Lundell T."/>
            <person name="Morin E."/>
            <person name="Murat C."/>
            <person name="Sun H."/>
            <person name="Tunlid A."/>
            <person name="Henrissat B."/>
            <person name="Grigoriev I.V."/>
            <person name="Hibbett D.S."/>
            <person name="Martin F."/>
            <person name="Nordberg H.P."/>
            <person name="Cantor M.N."/>
            <person name="Hua S.X."/>
        </authorList>
    </citation>
    <scope>NUCLEOTIDE SEQUENCE [LARGE SCALE GENOMIC DNA]</scope>
    <source>
        <strain evidence="4 5">Marx 270</strain>
    </source>
</reference>
<feature type="domain" description="Reverse transcriptase/retrotransposon-derived protein RNase H-like" evidence="3">
    <location>
        <begin position="266"/>
        <end position="362"/>
    </location>
</feature>
<dbReference type="GO" id="GO:0003824">
    <property type="term" value="F:catalytic activity"/>
    <property type="evidence" value="ECO:0007669"/>
    <property type="project" value="UniProtKB-KW"/>
</dbReference>
<keyword evidence="5" id="KW-1185">Reference proteome</keyword>
<feature type="domain" description="Reverse transcriptase" evidence="2">
    <location>
        <begin position="62"/>
        <end position="223"/>
    </location>
</feature>
<dbReference type="AlphaFoldDB" id="A0A0C3JPK0"/>
<dbReference type="InterPro" id="IPR000477">
    <property type="entry name" value="RT_dom"/>
</dbReference>